<reference evidence="9 10" key="1">
    <citation type="submission" date="2016-09" db="EMBL/GenBank/DDBJ databases">
        <authorList>
            <person name="Capua I."/>
            <person name="De Benedictis P."/>
            <person name="Joannis T."/>
            <person name="Lombin L.H."/>
            <person name="Cattoli G."/>
        </authorList>
    </citation>
    <scope>NUCLEOTIDE SEQUENCE [LARGE SCALE GENOMIC DNA]</scope>
    <source>
        <strain evidence="9 10">IMI 309357</strain>
    </source>
</reference>
<evidence type="ECO:0000256" key="3">
    <source>
        <dbReference type="ARBA" id="ARBA00022692"/>
    </source>
</evidence>
<protein>
    <submittedName>
        <fullName evidence="9">Major facilitator superfamily transporter</fullName>
    </submittedName>
</protein>
<sequence length="709" mass="78085">MKEAEMVLKMGRPMDFVFCETIFCNLLSLLALPMHLGWAAVRSVAGIPGPSRTRVDLPAGGYDQWYPESKDAMNPRRLQPQPQPQRPDLRRGVLGSLTAASAAAYNFLAHDYEYMPDRYRDEKAYPTRLSRAGTSIRLGAPRGRNILPLRPSPIRKRTWQKDGNGELRRKSFEDAQDIQYDEGGGGRDQNPFGDSNEAVGQQDDNEDDNEDNDDDEPFSVFTKRQKWSILIIIASAGLFSGLSSNIYNPSLDAISRELMVSASQVSLTITSYLIMQAVTPLLWGPMSDTLGRRPTYIASMGVYIGANIALSFSPNYAVLLIFRGLQAAGSASTVSIGNGVIQDISPTAERGAYISFYQAIRNFSTAIGPVLGGGLANSLGFRSVFVFLLVASSLILITIMVFLPETLRTIAGNGSLRLNGVIYKPLYRYVTKEPKYMEDPEGPLNRKMTIWTFLRPFRLFREKDLVINLVWGGVIYAIWNMVTTSTTPLFKERFGLNELLLGVAFLPNGIGTIVGSVFAGKLLTRDYKAVEAKYKEAHNISFDEELSPKDIAPDFPLEQARLRRLPWIVSLFVASIVGYGFSLAYPTATSRTGWIALPLTMQFLIAASANAIFAMNQTIISDLCPGEGASATAINNVVRCGLAALGVAFAEQMLNAVGPGTAFLVLGMAVIAVSPIQVVNQFWGPKWRAQREKRRSKVGVVEHQDRQKA</sequence>
<evidence type="ECO:0000256" key="6">
    <source>
        <dbReference type="SAM" id="MobiDB-lite"/>
    </source>
</evidence>
<keyword evidence="3 7" id="KW-0812">Transmembrane</keyword>
<evidence type="ECO:0000313" key="10">
    <source>
        <dbReference type="Proteomes" id="UP000176998"/>
    </source>
</evidence>
<dbReference type="RefSeq" id="XP_022480995.1">
    <property type="nucleotide sequence ID" value="XM_022612378.1"/>
</dbReference>
<dbReference type="PANTHER" id="PTHR23502:SF26">
    <property type="entry name" value="MAJOR FACILITATOR SUPERFAMILY (MFS) PROFILE DOMAIN-CONTAINING PROTEIN"/>
    <property type="match status" value="1"/>
</dbReference>
<keyword evidence="4 7" id="KW-1133">Transmembrane helix</keyword>
<accession>A0A1G4BQY3</accession>
<dbReference type="Proteomes" id="UP000176998">
    <property type="component" value="Unassembled WGS sequence"/>
</dbReference>
<feature type="transmembrane region" description="Helical" evidence="7">
    <location>
        <begin position="565"/>
        <end position="588"/>
    </location>
</feature>
<evidence type="ECO:0000256" key="5">
    <source>
        <dbReference type="ARBA" id="ARBA00023136"/>
    </source>
</evidence>
<feature type="transmembrane region" description="Helical" evidence="7">
    <location>
        <begin position="594"/>
        <end position="616"/>
    </location>
</feature>
<dbReference type="GO" id="GO:0005886">
    <property type="term" value="C:plasma membrane"/>
    <property type="evidence" value="ECO:0007669"/>
    <property type="project" value="TreeGrafter"/>
</dbReference>
<dbReference type="InterPro" id="IPR020846">
    <property type="entry name" value="MFS_dom"/>
</dbReference>
<keyword evidence="10" id="KW-1185">Reference proteome</keyword>
<evidence type="ECO:0000256" key="4">
    <source>
        <dbReference type="ARBA" id="ARBA00022989"/>
    </source>
</evidence>
<feature type="region of interest" description="Disordered" evidence="6">
    <location>
        <begin position="66"/>
        <end position="89"/>
    </location>
</feature>
<organism evidence="9 10">
    <name type="scientific">Colletotrichum orchidophilum</name>
    <dbReference type="NCBI Taxonomy" id="1209926"/>
    <lineage>
        <taxon>Eukaryota</taxon>
        <taxon>Fungi</taxon>
        <taxon>Dikarya</taxon>
        <taxon>Ascomycota</taxon>
        <taxon>Pezizomycotina</taxon>
        <taxon>Sordariomycetes</taxon>
        <taxon>Hypocreomycetidae</taxon>
        <taxon>Glomerellales</taxon>
        <taxon>Glomerellaceae</taxon>
        <taxon>Colletotrichum</taxon>
    </lineage>
</organism>
<feature type="transmembrane region" description="Helical" evidence="7">
    <location>
        <begin position="295"/>
        <end position="313"/>
    </location>
</feature>
<dbReference type="STRING" id="1209926.A0A1G4BQY3"/>
<evidence type="ECO:0000256" key="1">
    <source>
        <dbReference type="ARBA" id="ARBA00004141"/>
    </source>
</evidence>
<gene>
    <name evidence="9" type="ORF">CORC01_00721</name>
</gene>
<feature type="transmembrane region" description="Helical" evidence="7">
    <location>
        <begin position="662"/>
        <end position="683"/>
    </location>
</feature>
<evidence type="ECO:0000259" key="8">
    <source>
        <dbReference type="PROSITE" id="PS50850"/>
    </source>
</evidence>
<dbReference type="InterPro" id="IPR036259">
    <property type="entry name" value="MFS_trans_sf"/>
</dbReference>
<name>A0A1G4BQY3_9PEZI</name>
<evidence type="ECO:0000256" key="7">
    <source>
        <dbReference type="SAM" id="Phobius"/>
    </source>
</evidence>
<dbReference type="FunFam" id="1.20.1250.20:FF:000172">
    <property type="entry name" value="MFS multidrug resistance transporter"/>
    <property type="match status" value="1"/>
</dbReference>
<keyword evidence="5 7" id="KW-0472">Membrane</keyword>
<dbReference type="GO" id="GO:0022857">
    <property type="term" value="F:transmembrane transporter activity"/>
    <property type="evidence" value="ECO:0007669"/>
    <property type="project" value="InterPro"/>
</dbReference>
<feature type="transmembrane region" description="Helical" evidence="7">
    <location>
        <begin position="259"/>
        <end position="283"/>
    </location>
</feature>
<comment type="subcellular location">
    <subcellularLocation>
        <location evidence="1">Membrane</location>
        <topology evidence="1">Multi-pass membrane protein</topology>
    </subcellularLocation>
</comment>
<evidence type="ECO:0000313" key="9">
    <source>
        <dbReference type="EMBL" id="OHF03859.1"/>
    </source>
</evidence>
<dbReference type="GeneID" id="34553888"/>
<dbReference type="SUPFAM" id="SSF103473">
    <property type="entry name" value="MFS general substrate transporter"/>
    <property type="match status" value="1"/>
</dbReference>
<dbReference type="AlphaFoldDB" id="A0A1G4BQY3"/>
<feature type="compositionally biased region" description="Basic and acidic residues" evidence="6">
    <location>
        <begin position="159"/>
        <end position="173"/>
    </location>
</feature>
<feature type="transmembrane region" description="Helical" evidence="7">
    <location>
        <begin position="227"/>
        <end position="247"/>
    </location>
</feature>
<feature type="transmembrane region" description="Helical" evidence="7">
    <location>
        <begin position="465"/>
        <end position="482"/>
    </location>
</feature>
<dbReference type="EMBL" id="MJBS01000004">
    <property type="protein sequence ID" value="OHF03859.1"/>
    <property type="molecule type" value="Genomic_DNA"/>
</dbReference>
<comment type="caution">
    <text evidence="9">The sequence shown here is derived from an EMBL/GenBank/DDBJ whole genome shotgun (WGS) entry which is preliminary data.</text>
</comment>
<feature type="domain" description="Major facilitator superfamily (MFS) profile" evidence="8">
    <location>
        <begin position="229"/>
        <end position="685"/>
    </location>
</feature>
<dbReference type="PROSITE" id="PS50850">
    <property type="entry name" value="MFS"/>
    <property type="match status" value="1"/>
</dbReference>
<feature type="region of interest" description="Disordered" evidence="6">
    <location>
        <begin position="135"/>
        <end position="218"/>
    </location>
</feature>
<feature type="transmembrane region" description="Helical" evidence="7">
    <location>
        <begin position="502"/>
        <end position="523"/>
    </location>
</feature>
<dbReference type="Pfam" id="PF07690">
    <property type="entry name" value="MFS_1"/>
    <property type="match status" value="1"/>
</dbReference>
<evidence type="ECO:0000256" key="2">
    <source>
        <dbReference type="ARBA" id="ARBA00022448"/>
    </source>
</evidence>
<keyword evidence="2" id="KW-0813">Transport</keyword>
<dbReference type="OrthoDB" id="440553at2759"/>
<dbReference type="Gene3D" id="1.20.1250.20">
    <property type="entry name" value="MFS general substrate transporter like domains"/>
    <property type="match status" value="1"/>
</dbReference>
<feature type="compositionally biased region" description="Acidic residues" evidence="6">
    <location>
        <begin position="203"/>
        <end position="217"/>
    </location>
</feature>
<dbReference type="InterPro" id="IPR011701">
    <property type="entry name" value="MFS"/>
</dbReference>
<feature type="transmembrane region" description="Helical" evidence="7">
    <location>
        <begin position="384"/>
        <end position="403"/>
    </location>
</feature>
<proteinExistence type="predicted"/>
<dbReference type="PANTHER" id="PTHR23502">
    <property type="entry name" value="MAJOR FACILITATOR SUPERFAMILY"/>
    <property type="match status" value="1"/>
</dbReference>
<feature type="transmembrane region" description="Helical" evidence="7">
    <location>
        <begin position="628"/>
        <end position="650"/>
    </location>
</feature>